<protein>
    <submittedName>
        <fullName evidence="1">Uncharacterized protein</fullName>
    </submittedName>
</protein>
<keyword evidence="2" id="KW-1185">Reference proteome</keyword>
<reference evidence="1 2" key="1">
    <citation type="journal article" date="2019" name="Nat. Ecol. Evol.">
        <title>Megaphylogeny resolves global patterns of mushroom evolution.</title>
        <authorList>
            <person name="Varga T."/>
            <person name="Krizsan K."/>
            <person name="Foldi C."/>
            <person name="Dima B."/>
            <person name="Sanchez-Garcia M."/>
            <person name="Sanchez-Ramirez S."/>
            <person name="Szollosi G.J."/>
            <person name="Szarkandi J.G."/>
            <person name="Papp V."/>
            <person name="Albert L."/>
            <person name="Andreopoulos W."/>
            <person name="Angelini C."/>
            <person name="Antonin V."/>
            <person name="Barry K.W."/>
            <person name="Bougher N.L."/>
            <person name="Buchanan P."/>
            <person name="Buyck B."/>
            <person name="Bense V."/>
            <person name="Catcheside P."/>
            <person name="Chovatia M."/>
            <person name="Cooper J."/>
            <person name="Damon W."/>
            <person name="Desjardin D."/>
            <person name="Finy P."/>
            <person name="Geml J."/>
            <person name="Haridas S."/>
            <person name="Hughes K."/>
            <person name="Justo A."/>
            <person name="Karasinski D."/>
            <person name="Kautmanova I."/>
            <person name="Kiss B."/>
            <person name="Kocsube S."/>
            <person name="Kotiranta H."/>
            <person name="LaButti K.M."/>
            <person name="Lechner B.E."/>
            <person name="Liimatainen K."/>
            <person name="Lipzen A."/>
            <person name="Lukacs Z."/>
            <person name="Mihaltcheva S."/>
            <person name="Morgado L.N."/>
            <person name="Niskanen T."/>
            <person name="Noordeloos M.E."/>
            <person name="Ohm R.A."/>
            <person name="Ortiz-Santana B."/>
            <person name="Ovrebo C."/>
            <person name="Racz N."/>
            <person name="Riley R."/>
            <person name="Savchenko A."/>
            <person name="Shiryaev A."/>
            <person name="Soop K."/>
            <person name="Spirin V."/>
            <person name="Szebenyi C."/>
            <person name="Tomsovsky M."/>
            <person name="Tulloss R.E."/>
            <person name="Uehling J."/>
            <person name="Grigoriev I.V."/>
            <person name="Vagvolgyi C."/>
            <person name="Papp T."/>
            <person name="Martin F.M."/>
            <person name="Miettinen O."/>
            <person name="Hibbett D.S."/>
            <person name="Nagy L.G."/>
        </authorList>
    </citation>
    <scope>NUCLEOTIDE SEQUENCE [LARGE SCALE GENOMIC DNA]</scope>
    <source>
        <strain evidence="1 2">CBS 121175</strain>
    </source>
</reference>
<sequence>MSLVVDARSMLPIPLISISQRLSILQVRAGSFFRAGRSVLAWKRIRNLRKFDFAVALSDMTAFLLLSNYSRCQLEAGSRTIQYDSPALQSIIPRLAYTYGSLGKAS</sequence>
<dbReference type="AlphaFoldDB" id="A0A5C3KCC9"/>
<evidence type="ECO:0000313" key="2">
    <source>
        <dbReference type="Proteomes" id="UP000307440"/>
    </source>
</evidence>
<gene>
    <name evidence="1" type="ORF">FA15DRAFT_314761</name>
</gene>
<accession>A0A5C3KCC9</accession>
<evidence type="ECO:0000313" key="1">
    <source>
        <dbReference type="EMBL" id="TFK17630.1"/>
    </source>
</evidence>
<name>A0A5C3KCC9_COPMA</name>
<dbReference type="Proteomes" id="UP000307440">
    <property type="component" value="Unassembled WGS sequence"/>
</dbReference>
<proteinExistence type="predicted"/>
<dbReference type="EMBL" id="ML210483">
    <property type="protein sequence ID" value="TFK17630.1"/>
    <property type="molecule type" value="Genomic_DNA"/>
</dbReference>
<organism evidence="1 2">
    <name type="scientific">Coprinopsis marcescibilis</name>
    <name type="common">Agaric fungus</name>
    <name type="synonym">Psathyrella marcescibilis</name>
    <dbReference type="NCBI Taxonomy" id="230819"/>
    <lineage>
        <taxon>Eukaryota</taxon>
        <taxon>Fungi</taxon>
        <taxon>Dikarya</taxon>
        <taxon>Basidiomycota</taxon>
        <taxon>Agaricomycotina</taxon>
        <taxon>Agaricomycetes</taxon>
        <taxon>Agaricomycetidae</taxon>
        <taxon>Agaricales</taxon>
        <taxon>Agaricineae</taxon>
        <taxon>Psathyrellaceae</taxon>
        <taxon>Coprinopsis</taxon>
    </lineage>
</organism>